<evidence type="ECO:0000313" key="2">
    <source>
        <dbReference type="EMBL" id="QDV69912.1"/>
    </source>
</evidence>
<protein>
    <submittedName>
        <fullName evidence="2">Uncharacterized protein</fullName>
    </submittedName>
</protein>
<dbReference type="EMBL" id="CP036348">
    <property type="protein sequence ID" value="QDV69912.1"/>
    <property type="molecule type" value="Genomic_DNA"/>
</dbReference>
<keyword evidence="3" id="KW-1185">Reference proteome</keyword>
<evidence type="ECO:0000256" key="1">
    <source>
        <dbReference type="SAM" id="Phobius"/>
    </source>
</evidence>
<dbReference type="Proteomes" id="UP000315082">
    <property type="component" value="Chromosome"/>
</dbReference>
<evidence type="ECO:0000313" key="3">
    <source>
        <dbReference type="Proteomes" id="UP000315082"/>
    </source>
</evidence>
<dbReference type="AlphaFoldDB" id="A0A518JWJ3"/>
<dbReference type="RefSeq" id="WP_145098231.1">
    <property type="nucleotide sequence ID" value="NZ_CP036348.1"/>
</dbReference>
<keyword evidence="1" id="KW-1133">Transmembrane helix</keyword>
<gene>
    <name evidence="2" type="ORF">Poly24_36300</name>
</gene>
<organism evidence="2 3">
    <name type="scientific">Rosistilla carotiformis</name>
    <dbReference type="NCBI Taxonomy" id="2528017"/>
    <lineage>
        <taxon>Bacteria</taxon>
        <taxon>Pseudomonadati</taxon>
        <taxon>Planctomycetota</taxon>
        <taxon>Planctomycetia</taxon>
        <taxon>Pirellulales</taxon>
        <taxon>Pirellulaceae</taxon>
        <taxon>Rosistilla</taxon>
    </lineage>
</organism>
<dbReference type="KEGG" id="rcf:Poly24_36300"/>
<feature type="transmembrane region" description="Helical" evidence="1">
    <location>
        <begin position="6"/>
        <end position="29"/>
    </location>
</feature>
<name>A0A518JWJ3_9BACT</name>
<accession>A0A518JWJ3</accession>
<sequence>MHPFVETISIAGGIAAAIVSAIVLLTLFYRGMAWITGGAKPDTIAVRGVLKKDTLATVHVAGHKPFERVRFIGFTNSQTMKTHLPFELNGMVILEDEAKTRFLVRAKDIRMIVVPSDGEHLPSMESNL</sequence>
<keyword evidence="1" id="KW-0812">Transmembrane</keyword>
<dbReference type="OrthoDB" id="279719at2"/>
<keyword evidence="1" id="KW-0472">Membrane</keyword>
<reference evidence="2 3" key="1">
    <citation type="submission" date="2019-02" db="EMBL/GenBank/DDBJ databases">
        <title>Deep-cultivation of Planctomycetes and their phenomic and genomic characterization uncovers novel biology.</title>
        <authorList>
            <person name="Wiegand S."/>
            <person name="Jogler M."/>
            <person name="Boedeker C."/>
            <person name="Pinto D."/>
            <person name="Vollmers J."/>
            <person name="Rivas-Marin E."/>
            <person name="Kohn T."/>
            <person name="Peeters S.H."/>
            <person name="Heuer A."/>
            <person name="Rast P."/>
            <person name="Oberbeckmann S."/>
            <person name="Bunk B."/>
            <person name="Jeske O."/>
            <person name="Meyerdierks A."/>
            <person name="Storesund J.E."/>
            <person name="Kallscheuer N."/>
            <person name="Luecker S."/>
            <person name="Lage O.M."/>
            <person name="Pohl T."/>
            <person name="Merkel B.J."/>
            <person name="Hornburger P."/>
            <person name="Mueller R.-W."/>
            <person name="Bruemmer F."/>
            <person name="Labrenz M."/>
            <person name="Spormann A.M."/>
            <person name="Op den Camp H."/>
            <person name="Overmann J."/>
            <person name="Amann R."/>
            <person name="Jetten M.S.M."/>
            <person name="Mascher T."/>
            <person name="Medema M.H."/>
            <person name="Devos D.P."/>
            <person name="Kaster A.-K."/>
            <person name="Ovreas L."/>
            <person name="Rohde M."/>
            <person name="Galperin M.Y."/>
            <person name="Jogler C."/>
        </authorList>
    </citation>
    <scope>NUCLEOTIDE SEQUENCE [LARGE SCALE GENOMIC DNA]</scope>
    <source>
        <strain evidence="2 3">Poly24</strain>
    </source>
</reference>
<proteinExistence type="predicted"/>